<sequence>MSHRSRIPTRRFAASANDENRVATSAATAVRAVKDTEPVKEVGKPRAAPVNVANKPVTRVSAAKVFGAPAVRPRNALGEIGNTKVQALVSRLTKPTDAMRRLPAKPLTKFGNGTASGIARPATTGARVRLQAASVRPTAIPARPSTLSARPISKPAINLGARRIRQPTGTLPPAATAAKRARSADPSVAGAFHAQSGLGLHRQRRTQWLLLRLLPLLLLMRCLRLSSPSPQNPRTHPRLATWNLQL</sequence>
<dbReference type="AlphaFoldDB" id="A0A2G5B1Z5"/>
<protein>
    <submittedName>
        <fullName evidence="1">Uncharacterized protein</fullName>
    </submittedName>
</protein>
<dbReference type="EMBL" id="KZ303551">
    <property type="protein sequence ID" value="PIA13011.1"/>
    <property type="molecule type" value="Genomic_DNA"/>
</dbReference>
<dbReference type="OrthoDB" id="5590282at2759"/>
<reference evidence="1 2" key="1">
    <citation type="journal article" date="2015" name="Genome Biol. Evol.">
        <title>Phylogenomic analyses indicate that early fungi evolved digesting cell walls of algal ancestors of land plants.</title>
        <authorList>
            <person name="Chang Y."/>
            <person name="Wang S."/>
            <person name="Sekimoto S."/>
            <person name="Aerts A.L."/>
            <person name="Choi C."/>
            <person name="Clum A."/>
            <person name="LaButti K.M."/>
            <person name="Lindquist E.A."/>
            <person name="Yee Ngan C."/>
            <person name="Ohm R.A."/>
            <person name="Salamov A.A."/>
            <person name="Grigoriev I.V."/>
            <person name="Spatafora J.W."/>
            <person name="Berbee M.L."/>
        </authorList>
    </citation>
    <scope>NUCLEOTIDE SEQUENCE [LARGE SCALE GENOMIC DNA]</scope>
    <source>
        <strain evidence="1 2">NRRL 1564</strain>
    </source>
</reference>
<organism evidence="1 2">
    <name type="scientific">Coemansia reversa (strain ATCC 12441 / NRRL 1564)</name>
    <dbReference type="NCBI Taxonomy" id="763665"/>
    <lineage>
        <taxon>Eukaryota</taxon>
        <taxon>Fungi</taxon>
        <taxon>Fungi incertae sedis</taxon>
        <taxon>Zoopagomycota</taxon>
        <taxon>Kickxellomycotina</taxon>
        <taxon>Kickxellomycetes</taxon>
        <taxon>Kickxellales</taxon>
        <taxon>Kickxellaceae</taxon>
        <taxon>Coemansia</taxon>
    </lineage>
</organism>
<gene>
    <name evidence="1" type="ORF">COEREDRAFT_94815</name>
</gene>
<evidence type="ECO:0000313" key="1">
    <source>
        <dbReference type="EMBL" id="PIA13011.1"/>
    </source>
</evidence>
<proteinExistence type="predicted"/>
<keyword evidence="2" id="KW-1185">Reference proteome</keyword>
<name>A0A2G5B1Z5_COERN</name>
<dbReference type="Proteomes" id="UP000242474">
    <property type="component" value="Unassembled WGS sequence"/>
</dbReference>
<accession>A0A2G5B1Z5</accession>
<evidence type="ECO:0000313" key="2">
    <source>
        <dbReference type="Proteomes" id="UP000242474"/>
    </source>
</evidence>